<dbReference type="GO" id="GO:0004315">
    <property type="term" value="F:3-oxoacyl-[acyl-carrier-protein] synthase activity"/>
    <property type="evidence" value="ECO:0007669"/>
    <property type="project" value="TreeGrafter"/>
</dbReference>
<dbReference type="Pfam" id="PF00109">
    <property type="entry name" value="ketoacyl-synt"/>
    <property type="match status" value="1"/>
</dbReference>
<sequence length="403" mass="42014">MKQTVAIAGAGCVLPSGWGVESFWAAANEGRSAITALNARRFRSERVVAFGQIQDQDHQRSRQDLAQNLQRYCTPAVIWGGSAVRQALAEAGLADAQPDVRFGLYCCQGGYTHPSLESYADLLLGCRQDGVADMAAFARRILQDRAQDPFLVLKGLSNCLLGVTSLALKLVGECNAYMQGVAGNLAALREATAALQDGRIDAAIVVGAGSELDALALSGLVQAGVISANGSNTLLPFDLRGTGGIAGEGAAALVLRRREDLPAGPQACLADMTAHATLGRLSLPDSPTDVLVCSGTGDAHKDRVLCQTLALARASHITSGLAINGILSAAPSLVDLILARCALQAQRVPPIAGLQQPVANLPFVQGVPHAASLAHCLVLNRDDNGFSAAYQVLYSAKVTQDCR</sequence>
<comment type="caution">
    <text evidence="4">The sequence shown here is derived from an EMBL/GenBank/DDBJ whole genome shotgun (WGS) entry which is preliminary data.</text>
</comment>
<proteinExistence type="predicted"/>
<dbReference type="RefSeq" id="WP_084858047.1">
    <property type="nucleotide sequence ID" value="NZ_NBWC01000028.1"/>
</dbReference>
<comment type="pathway">
    <text evidence="1">Lipid metabolism.</text>
</comment>
<dbReference type="PANTHER" id="PTHR11712">
    <property type="entry name" value="POLYKETIDE SYNTHASE-RELATED"/>
    <property type="match status" value="1"/>
</dbReference>
<name>A0A1X0ZSP1_PSEPU</name>
<accession>A0A1X0ZSP1</accession>
<dbReference type="PANTHER" id="PTHR11712:SF336">
    <property type="entry name" value="3-OXOACYL-[ACYL-CARRIER-PROTEIN] SYNTHASE, MITOCHONDRIAL"/>
    <property type="match status" value="1"/>
</dbReference>
<evidence type="ECO:0000256" key="1">
    <source>
        <dbReference type="ARBA" id="ARBA00005189"/>
    </source>
</evidence>
<gene>
    <name evidence="4" type="ORF">B7H17_17885</name>
</gene>
<feature type="domain" description="Beta-ketoacyl synthase-like N-terminal" evidence="3">
    <location>
        <begin position="3"/>
        <end position="260"/>
    </location>
</feature>
<dbReference type="GO" id="GO:0005829">
    <property type="term" value="C:cytosol"/>
    <property type="evidence" value="ECO:0007669"/>
    <property type="project" value="TreeGrafter"/>
</dbReference>
<protein>
    <submittedName>
        <fullName evidence="4">Beta-ketoacyl synthase</fullName>
    </submittedName>
</protein>
<evidence type="ECO:0000256" key="2">
    <source>
        <dbReference type="ARBA" id="ARBA00022679"/>
    </source>
</evidence>
<dbReference type="EMBL" id="NBWC01000028">
    <property type="protein sequence ID" value="ORL62610.1"/>
    <property type="molecule type" value="Genomic_DNA"/>
</dbReference>
<dbReference type="Proteomes" id="UP000193675">
    <property type="component" value="Unassembled WGS sequence"/>
</dbReference>
<dbReference type="SUPFAM" id="SSF53901">
    <property type="entry name" value="Thiolase-like"/>
    <property type="match status" value="2"/>
</dbReference>
<dbReference type="InterPro" id="IPR016039">
    <property type="entry name" value="Thiolase-like"/>
</dbReference>
<evidence type="ECO:0000313" key="4">
    <source>
        <dbReference type="EMBL" id="ORL62610.1"/>
    </source>
</evidence>
<dbReference type="InterPro" id="IPR000794">
    <property type="entry name" value="Beta-ketoacyl_synthase"/>
</dbReference>
<dbReference type="OrthoDB" id="3970668at2"/>
<dbReference type="AlphaFoldDB" id="A0A1X0ZSP1"/>
<keyword evidence="2" id="KW-0808">Transferase</keyword>
<organism evidence="4 5">
    <name type="scientific">Pseudomonas putida</name>
    <name type="common">Arthrobacter siderocapsulatus</name>
    <dbReference type="NCBI Taxonomy" id="303"/>
    <lineage>
        <taxon>Bacteria</taxon>
        <taxon>Pseudomonadati</taxon>
        <taxon>Pseudomonadota</taxon>
        <taxon>Gammaproteobacteria</taxon>
        <taxon>Pseudomonadales</taxon>
        <taxon>Pseudomonadaceae</taxon>
        <taxon>Pseudomonas</taxon>
    </lineage>
</organism>
<evidence type="ECO:0000259" key="3">
    <source>
        <dbReference type="Pfam" id="PF00109"/>
    </source>
</evidence>
<reference evidence="4 5" key="1">
    <citation type="submission" date="2017-04" db="EMBL/GenBank/DDBJ databases">
        <title>Presence of VIM-2 positive Pseudomonas species in chickens and their surrounding environment.</title>
        <authorList>
            <person name="Zhang R."/>
        </authorList>
    </citation>
    <scope>NUCLEOTIDE SEQUENCE [LARGE SCALE GENOMIC DNA]</scope>
    <source>
        <strain evidence="4 5">DZ-C18</strain>
    </source>
</reference>
<dbReference type="GO" id="GO:0006633">
    <property type="term" value="P:fatty acid biosynthetic process"/>
    <property type="evidence" value="ECO:0007669"/>
    <property type="project" value="TreeGrafter"/>
</dbReference>
<dbReference type="Gene3D" id="3.40.47.10">
    <property type="match status" value="1"/>
</dbReference>
<dbReference type="InterPro" id="IPR014030">
    <property type="entry name" value="Ketoacyl_synth_N"/>
</dbReference>
<evidence type="ECO:0000313" key="5">
    <source>
        <dbReference type="Proteomes" id="UP000193675"/>
    </source>
</evidence>